<dbReference type="GO" id="GO:0004525">
    <property type="term" value="F:ribonuclease III activity"/>
    <property type="evidence" value="ECO:0007669"/>
    <property type="project" value="UniProtKB-EC"/>
</dbReference>
<evidence type="ECO:0000259" key="2">
    <source>
        <dbReference type="PROSITE" id="PS50142"/>
    </source>
</evidence>
<dbReference type="RefSeq" id="XP_029224794.1">
    <property type="nucleotide sequence ID" value="XM_029375096.1"/>
</dbReference>
<dbReference type="OrthoDB" id="416741at2759"/>
<proteinExistence type="predicted"/>
<feature type="compositionally biased region" description="Basic and acidic residues" evidence="1">
    <location>
        <begin position="1500"/>
        <end position="1517"/>
    </location>
</feature>
<accession>A0A3R7MIK9</accession>
<reference evidence="3 4" key="1">
    <citation type="journal article" date="2018" name="BMC Genomics">
        <title>Genomic comparison of Trypanosoma conorhini and Trypanosoma rangeli to Trypanosoma cruzi strains of high and low virulence.</title>
        <authorList>
            <person name="Bradwell K.R."/>
            <person name="Koparde V.N."/>
            <person name="Matveyev A.V."/>
            <person name="Serrano M.G."/>
            <person name="Alves J.M."/>
            <person name="Parikh H."/>
            <person name="Huang B."/>
            <person name="Lee V."/>
            <person name="Espinosa-Alvarez O."/>
            <person name="Ortiz P.A."/>
            <person name="Costa-Martins A.G."/>
            <person name="Teixeira M.M."/>
            <person name="Buck G.A."/>
        </authorList>
    </citation>
    <scope>NUCLEOTIDE SEQUENCE [LARGE SCALE GENOMIC DNA]</scope>
    <source>
        <strain evidence="3 4">025E</strain>
    </source>
</reference>
<dbReference type="PROSITE" id="PS00517">
    <property type="entry name" value="RNASE_3_1"/>
    <property type="match status" value="1"/>
</dbReference>
<keyword evidence="3" id="KW-0378">Hydrolase</keyword>
<dbReference type="EC" id="3.1.26.3" evidence="3"/>
<dbReference type="PROSITE" id="PS50142">
    <property type="entry name" value="RNASE_3_2"/>
    <property type="match status" value="1"/>
</dbReference>
<dbReference type="Gene3D" id="1.10.1520.10">
    <property type="entry name" value="Ribonuclease III domain"/>
    <property type="match status" value="1"/>
</dbReference>
<dbReference type="Pfam" id="PF18188">
    <property type="entry name" value="PPL4"/>
    <property type="match status" value="1"/>
</dbReference>
<feature type="region of interest" description="Disordered" evidence="1">
    <location>
        <begin position="1470"/>
        <end position="1536"/>
    </location>
</feature>
<sequence>MHGGGVGDVTVAELLQSWVPPETRLADALERVGTLIGTQELQRALRSVPPHAAALTAGDGVAAASLAGEKFLKALASEYAFLSFPKGDTAKLTNVARVLLSSDTFDPELEKFLGATLAARKVFMPFLALLLWARGIPAASSLLLPVLRSVMCTGDYAVSLPAILCWLRPGESFGRLTHEQQIELLVEELGKRGVCVSREAEASESSESAAVRYTVRVKWEEEAESCKKGVTLPGFYAIVTGEGKKFVAREKLSKKTQRAHFTLSPVNMKMWMHEVRHLLRFRPPYADVLPGDFLAKVTFCEGWIPLSEMCRVLATRSAETRALVPSEGALQQLLENHDHFQRYEVGVCEVAGGAFTGQLCARALYAHVGASSLCTRIFERFATVKDPSACPTYAWASLQDKKQLDRGLRKGPYILHENLRFVQVFPAESLAEFSCYQRETPLEAQYDEKLGVDKPLCFLEFCLRAAVRDEKMEVLQSPQRGEAAVHWYVFSDRKEDPDEENLQVPRYYFTGRVATLRRGVPGDAAHGDETTTTAQEASPPGMAFGWRGFLKNVEPVGFSEEEVRSIFGSDRTDAHRDDGGDAAAATQEEEFVISSGVSVTAPLDTEAARSTVLSFVQNSDLLVTRVTFPRRPPGGGLFFNRQKTLTEFKAWLVELGLVYRSPAAAEGALEEVYEIRKRGRWSQDFIDGIAKELELEDIPDRELLLRAVTRECESKEMNYETLEFLGDAVVDFVVAFDSFLLGEPWKLHVVREVCCNEVFAHLIPASLSATLAQIYPSLSTKVRADMMEAIMGAVYRSQMGLDRVRQQLRHFFSRIPAALAMGVEEQDTRTLLEQAAAACPYLRDDAELLEERYKYACLALIDEGSAAEFVSSVAHSPASCCMSHYASTPFKRIQDKEYATHFTTGSIFSYRRIPSIDVPALFNRILDAFSSGATAFVNEIITGETHLTFDVDGLRVTSCGVARMIWEWFCGKFASRSAMLLLDCSGMSVVTKKMKRSCHIHFPQAVTSLERVLSLTDDLRRHIVGRLAFETHLGDVLGFRGREGSAEPAAVIGQIVFATAYAMMCLPRERDIICSDPFLEYLDLRSMLCLGGTCAAVRHRVFAYLTALAKPPAGAAGLRKLVPNCYFFAQSDGSSDQYVLMKVCWASKDAAGVVGNFMWCPVSRLVELSEEQLGVVESVERVVDGKAMKPKEFFLGQVTPLREKSFFAPAFWFRVIDQALVESRKLRMYLNDKYDMVYGKEYRPLFLDSVFHVQGTMRAVRPDKGVPCGVVRAPTDALSEEKMDEYPVEMAHASVLRLTSLRCPEYRDVQGLRRHAWWDGCDDDAHLGDFDSIRAVDDRLKSFEDYQTHGGVPGDGWEVWLNATCGIVIVGAATSQGSDAVKTAALQPAYWTFAKKTRQARLLVAGEVMLAVGPCETLQQALEQRRGMETMARHLVPSITMKELPIDPRWLTAYAEDVFPLFLGPRKKPAAHAAEHAETAGPPRDTAPTTSAGRSILRGLSEKKKEEKKEEQEEEQRAAAAPNSGPSTTLRPPPGRKVRLLLDNWDGSGRCTGQVYAAIVAAFRGPYRASLFVTAEKGLFAFLSQRFPCVVSPQYFTSSPVKKFGFVAHNLFDYVFVVDRSAEPYSNGDLLAAMWRSLAVGTGRMYASSEDIRKCLLL</sequence>
<dbReference type="GO" id="GO:0006396">
    <property type="term" value="P:RNA processing"/>
    <property type="evidence" value="ECO:0007669"/>
    <property type="project" value="InterPro"/>
</dbReference>
<name>A0A3R7MIK9_9TRYP</name>
<evidence type="ECO:0000313" key="3">
    <source>
        <dbReference type="EMBL" id="RNF03164.1"/>
    </source>
</evidence>
<dbReference type="Pfam" id="PF18176">
    <property type="entry name" value="KptA_kDCL"/>
    <property type="match status" value="1"/>
</dbReference>
<dbReference type="Proteomes" id="UP000284403">
    <property type="component" value="Unassembled WGS sequence"/>
</dbReference>
<organism evidence="3 4">
    <name type="scientific">Trypanosoma conorhini</name>
    <dbReference type="NCBI Taxonomy" id="83891"/>
    <lineage>
        <taxon>Eukaryota</taxon>
        <taxon>Discoba</taxon>
        <taxon>Euglenozoa</taxon>
        <taxon>Kinetoplastea</taxon>
        <taxon>Metakinetoplastina</taxon>
        <taxon>Trypanosomatida</taxon>
        <taxon>Trypanosomatidae</taxon>
        <taxon>Trypanosoma</taxon>
    </lineage>
</organism>
<evidence type="ECO:0000256" key="1">
    <source>
        <dbReference type="SAM" id="MobiDB-lite"/>
    </source>
</evidence>
<protein>
    <submittedName>
        <fullName evidence="3">Putative RNase III domain protein</fullName>
        <ecNumber evidence="3">3.1.26.3</ecNumber>
    </submittedName>
</protein>
<dbReference type="InterPro" id="IPR000999">
    <property type="entry name" value="RNase_III_dom"/>
</dbReference>
<dbReference type="InterPro" id="IPR040715">
    <property type="entry name" value="KptA_kDICER"/>
</dbReference>
<dbReference type="EMBL" id="MKKU01000736">
    <property type="protein sequence ID" value="RNF03164.1"/>
    <property type="molecule type" value="Genomic_DNA"/>
</dbReference>
<dbReference type="InterPro" id="IPR040545">
    <property type="entry name" value="DICER_HTH"/>
</dbReference>
<feature type="region of interest" description="Disordered" evidence="1">
    <location>
        <begin position="519"/>
        <end position="539"/>
    </location>
</feature>
<dbReference type="SUPFAM" id="SSF69065">
    <property type="entry name" value="RNase III domain-like"/>
    <property type="match status" value="1"/>
</dbReference>
<dbReference type="CDD" id="cd00593">
    <property type="entry name" value="RIBOc"/>
    <property type="match status" value="1"/>
</dbReference>
<gene>
    <name evidence="3" type="ORF">Tco025E_08241</name>
</gene>
<dbReference type="InterPro" id="IPR036389">
    <property type="entry name" value="RNase_III_sf"/>
</dbReference>
<evidence type="ECO:0000313" key="4">
    <source>
        <dbReference type="Proteomes" id="UP000284403"/>
    </source>
</evidence>
<keyword evidence="4" id="KW-1185">Reference proteome</keyword>
<dbReference type="Pfam" id="PF18177">
    <property type="entry name" value="La_HTH_kDCL"/>
    <property type="match status" value="1"/>
</dbReference>
<dbReference type="GeneID" id="40321852"/>
<feature type="domain" description="RNase III" evidence="2">
    <location>
        <begin position="686"/>
        <end position="735"/>
    </location>
</feature>
<dbReference type="SMART" id="SM00535">
    <property type="entry name" value="RIBOc"/>
    <property type="match status" value="1"/>
</dbReference>
<comment type="caution">
    <text evidence="3">The sequence shown here is derived from an EMBL/GenBank/DDBJ whole genome shotgun (WGS) entry which is preliminary data.</text>
</comment>
<dbReference type="InterPro" id="IPR040562">
    <property type="entry name" value="PPL4"/>
</dbReference>